<dbReference type="InterPro" id="IPR011006">
    <property type="entry name" value="CheY-like_superfamily"/>
</dbReference>
<proteinExistence type="predicted"/>
<dbReference type="Proteomes" id="UP000306416">
    <property type="component" value="Unassembled WGS sequence"/>
</dbReference>
<evidence type="ECO:0000256" key="1">
    <source>
        <dbReference type="PROSITE-ProRule" id="PRU00169"/>
    </source>
</evidence>
<dbReference type="PANTHER" id="PTHR44520">
    <property type="entry name" value="RESPONSE REGULATOR RCP1-RELATED"/>
    <property type="match status" value="1"/>
</dbReference>
<evidence type="ECO:0000313" key="4">
    <source>
        <dbReference type="Proteomes" id="UP000306416"/>
    </source>
</evidence>
<keyword evidence="4" id="KW-1185">Reference proteome</keyword>
<protein>
    <submittedName>
        <fullName evidence="3">Response regulator</fullName>
    </submittedName>
</protein>
<dbReference type="Gene3D" id="3.40.50.2300">
    <property type="match status" value="1"/>
</dbReference>
<evidence type="ECO:0000259" key="2">
    <source>
        <dbReference type="PROSITE" id="PS50110"/>
    </source>
</evidence>
<comment type="caution">
    <text evidence="3">The sequence shown here is derived from an EMBL/GenBank/DDBJ whole genome shotgun (WGS) entry which is preliminary data.</text>
</comment>
<dbReference type="RefSeq" id="WP_135870064.1">
    <property type="nucleotide sequence ID" value="NZ_SRSC01000002.1"/>
</dbReference>
<feature type="modified residue" description="4-aspartylphosphate" evidence="1">
    <location>
        <position position="69"/>
    </location>
</feature>
<dbReference type="SMART" id="SM00448">
    <property type="entry name" value="REC"/>
    <property type="match status" value="1"/>
</dbReference>
<dbReference type="InterPro" id="IPR052893">
    <property type="entry name" value="TCS_response_regulator"/>
</dbReference>
<dbReference type="PROSITE" id="PS50110">
    <property type="entry name" value="RESPONSE_REGULATORY"/>
    <property type="match status" value="1"/>
</dbReference>
<reference evidence="3 4" key="1">
    <citation type="submission" date="2019-04" db="EMBL/GenBank/DDBJ databases">
        <title>Geobacter oryzae sp. nov., ferric-reducing bacteria isolated from paddy soil.</title>
        <authorList>
            <person name="Xu Z."/>
            <person name="Masuda Y."/>
            <person name="Itoh H."/>
            <person name="Senoo K."/>
        </authorList>
    </citation>
    <scope>NUCLEOTIDE SEQUENCE [LARGE SCALE GENOMIC DNA]</scope>
    <source>
        <strain evidence="3 4">Red111</strain>
    </source>
</reference>
<name>A0A4S1CGC1_9BACT</name>
<dbReference type="SUPFAM" id="SSF52172">
    <property type="entry name" value="CheY-like"/>
    <property type="match status" value="1"/>
</dbReference>
<dbReference type="InterPro" id="IPR001789">
    <property type="entry name" value="Sig_transdc_resp-reg_receiver"/>
</dbReference>
<keyword evidence="1" id="KW-0597">Phosphoprotein</keyword>
<gene>
    <name evidence="3" type="ORF">E4633_09810</name>
</gene>
<feature type="domain" description="Response regulatory" evidence="2">
    <location>
        <begin position="8"/>
        <end position="136"/>
    </location>
</feature>
<evidence type="ECO:0000313" key="3">
    <source>
        <dbReference type="EMBL" id="TGU72589.1"/>
    </source>
</evidence>
<sequence>MVEGEPLCILLVEDNPDHAELALRNLSDAGLANRVFHVEDGEAALDYLHNRGRFVDQLSYPRPHLVLLDLRLPKVDGIEVLKQVKASEQLKAIPVVILTTSAAERDLAQAYNHYANSYLTKPVDFDSFSRLLQDLGFYWLAWNKRPSG</sequence>
<dbReference type="EMBL" id="SRSC01000002">
    <property type="protein sequence ID" value="TGU72589.1"/>
    <property type="molecule type" value="Genomic_DNA"/>
</dbReference>
<dbReference type="AlphaFoldDB" id="A0A4S1CGC1"/>
<accession>A0A4S1CGC1</accession>
<dbReference type="CDD" id="cd17557">
    <property type="entry name" value="REC_Rcp-like"/>
    <property type="match status" value="1"/>
</dbReference>
<dbReference type="GO" id="GO:0000160">
    <property type="term" value="P:phosphorelay signal transduction system"/>
    <property type="evidence" value="ECO:0007669"/>
    <property type="project" value="InterPro"/>
</dbReference>
<organism evidence="3 4">
    <name type="scientific">Geomonas terrae</name>
    <dbReference type="NCBI Taxonomy" id="2562681"/>
    <lineage>
        <taxon>Bacteria</taxon>
        <taxon>Pseudomonadati</taxon>
        <taxon>Thermodesulfobacteriota</taxon>
        <taxon>Desulfuromonadia</taxon>
        <taxon>Geobacterales</taxon>
        <taxon>Geobacteraceae</taxon>
        <taxon>Geomonas</taxon>
    </lineage>
</organism>
<dbReference type="Pfam" id="PF00072">
    <property type="entry name" value="Response_reg"/>
    <property type="match status" value="1"/>
</dbReference>